<gene>
    <name evidence="2" type="ORF">ACFOSU_14965</name>
</gene>
<accession>A0ABV7EUI6</accession>
<sequence length="129" mass="14164">MPVNVSAQELVARANARITALSPTEVVERRRDPGVLLVDIRDVRERKREGAIAGALHVPRGMLEFWVDPDSPYHKPALAEADSLILHCNKGWRSALAAATLQDMGCDNVAHMAGGFDRWRDEIGDVEPG</sequence>
<protein>
    <submittedName>
        <fullName evidence="2">Rhodanese-like domain-containing protein</fullName>
    </submittedName>
</protein>
<name>A0ABV7EUI6_9GAMM</name>
<keyword evidence="3" id="KW-1185">Reference proteome</keyword>
<comment type="caution">
    <text evidence="2">The sequence shown here is derived from an EMBL/GenBank/DDBJ whole genome shotgun (WGS) entry which is preliminary data.</text>
</comment>
<dbReference type="Gene3D" id="3.40.250.10">
    <property type="entry name" value="Rhodanese-like domain"/>
    <property type="match status" value="1"/>
</dbReference>
<evidence type="ECO:0000313" key="2">
    <source>
        <dbReference type="EMBL" id="MFC3105181.1"/>
    </source>
</evidence>
<dbReference type="PANTHER" id="PTHR44086:SF13">
    <property type="entry name" value="THIOSULFATE SULFURTRANSFERASE PSPE"/>
    <property type="match status" value="1"/>
</dbReference>
<evidence type="ECO:0000259" key="1">
    <source>
        <dbReference type="PROSITE" id="PS50206"/>
    </source>
</evidence>
<reference evidence="3" key="1">
    <citation type="journal article" date="2019" name="Int. J. Syst. Evol. Microbiol.">
        <title>The Global Catalogue of Microorganisms (GCM) 10K type strain sequencing project: providing services to taxonomists for standard genome sequencing and annotation.</title>
        <authorList>
            <consortium name="The Broad Institute Genomics Platform"/>
            <consortium name="The Broad Institute Genome Sequencing Center for Infectious Disease"/>
            <person name="Wu L."/>
            <person name="Ma J."/>
        </authorList>
    </citation>
    <scope>NUCLEOTIDE SEQUENCE [LARGE SCALE GENOMIC DNA]</scope>
    <source>
        <strain evidence="3">KCTC 52640</strain>
    </source>
</reference>
<dbReference type="SUPFAM" id="SSF52821">
    <property type="entry name" value="Rhodanese/Cell cycle control phosphatase"/>
    <property type="match status" value="1"/>
</dbReference>
<organism evidence="2 3">
    <name type="scientific">Salinisphaera aquimarina</name>
    <dbReference type="NCBI Taxonomy" id="2094031"/>
    <lineage>
        <taxon>Bacteria</taxon>
        <taxon>Pseudomonadati</taxon>
        <taxon>Pseudomonadota</taxon>
        <taxon>Gammaproteobacteria</taxon>
        <taxon>Salinisphaerales</taxon>
        <taxon>Salinisphaeraceae</taxon>
        <taxon>Salinisphaera</taxon>
    </lineage>
</organism>
<feature type="domain" description="Rhodanese" evidence="1">
    <location>
        <begin position="31"/>
        <end position="128"/>
    </location>
</feature>
<dbReference type="EMBL" id="JBHRSS010000007">
    <property type="protein sequence ID" value="MFC3105181.1"/>
    <property type="molecule type" value="Genomic_DNA"/>
</dbReference>
<evidence type="ECO:0000313" key="3">
    <source>
        <dbReference type="Proteomes" id="UP001595462"/>
    </source>
</evidence>
<dbReference type="SMART" id="SM00450">
    <property type="entry name" value="RHOD"/>
    <property type="match status" value="1"/>
</dbReference>
<dbReference type="InterPro" id="IPR036873">
    <property type="entry name" value="Rhodanese-like_dom_sf"/>
</dbReference>
<dbReference type="PROSITE" id="PS50206">
    <property type="entry name" value="RHODANESE_3"/>
    <property type="match status" value="1"/>
</dbReference>
<dbReference type="RefSeq" id="WP_380690741.1">
    <property type="nucleotide sequence ID" value="NZ_JBHRSS010000007.1"/>
</dbReference>
<proteinExistence type="predicted"/>
<dbReference type="Proteomes" id="UP001595462">
    <property type="component" value="Unassembled WGS sequence"/>
</dbReference>
<dbReference type="InterPro" id="IPR001763">
    <property type="entry name" value="Rhodanese-like_dom"/>
</dbReference>
<dbReference type="Pfam" id="PF00581">
    <property type="entry name" value="Rhodanese"/>
    <property type="match status" value="1"/>
</dbReference>
<dbReference type="PANTHER" id="PTHR44086">
    <property type="entry name" value="THIOSULFATE SULFURTRANSFERASE RDL2, MITOCHONDRIAL-RELATED"/>
    <property type="match status" value="1"/>
</dbReference>
<dbReference type="CDD" id="cd01447">
    <property type="entry name" value="Polysulfide_ST"/>
    <property type="match status" value="1"/>
</dbReference>